<sequence>MAMVKNGLGSNEGTAWCGKTSEKNPHVGRPAAGFEPLELRMQSGDATLLATMLENPRVQKKRDKWRAASRRSLVSQTIVKSLVLVPPSPSDEQTVPTYLDFIVERLPSTVAKRLARHFTFGRSRVLTPVPPDQVWVFFKGFPTPSHPAMSHITDKANAGIFLPRNPIKSADFCPSMYQKDEDCQNPSPGVHLPFGKLPVSSSGEEKPPLESWAAQDQDMDTNYKISDYPSLILI</sequence>
<gene>
    <name evidence="2" type="ORF">GEV33_008074</name>
</gene>
<protein>
    <submittedName>
        <fullName evidence="2">Uncharacterized protein</fullName>
    </submittedName>
</protein>
<reference evidence="2" key="1">
    <citation type="journal article" date="2020" name="J Insects Food Feed">
        <title>The yellow mealworm (Tenebrio molitor) genome: a resource for the emerging insects as food and feed industry.</title>
        <authorList>
            <person name="Eriksson T."/>
            <person name="Andere A."/>
            <person name="Kelstrup H."/>
            <person name="Emery V."/>
            <person name="Picard C."/>
        </authorList>
    </citation>
    <scope>NUCLEOTIDE SEQUENCE</scope>
    <source>
        <strain evidence="2">Stoneville</strain>
        <tissue evidence="2">Whole head</tissue>
    </source>
</reference>
<accession>A0A8J6LBS6</accession>
<evidence type="ECO:0000313" key="3">
    <source>
        <dbReference type="Proteomes" id="UP000719412"/>
    </source>
</evidence>
<proteinExistence type="predicted"/>
<dbReference type="EMBL" id="JABDTM020023997">
    <property type="protein sequence ID" value="KAH0814717.1"/>
    <property type="molecule type" value="Genomic_DNA"/>
</dbReference>
<feature type="region of interest" description="Disordered" evidence="1">
    <location>
        <begin position="195"/>
        <end position="215"/>
    </location>
</feature>
<reference evidence="2" key="2">
    <citation type="submission" date="2021-08" db="EMBL/GenBank/DDBJ databases">
        <authorList>
            <person name="Eriksson T."/>
        </authorList>
    </citation>
    <scope>NUCLEOTIDE SEQUENCE</scope>
    <source>
        <strain evidence="2">Stoneville</strain>
        <tissue evidence="2">Whole head</tissue>
    </source>
</reference>
<evidence type="ECO:0000256" key="1">
    <source>
        <dbReference type="SAM" id="MobiDB-lite"/>
    </source>
</evidence>
<keyword evidence="3" id="KW-1185">Reference proteome</keyword>
<evidence type="ECO:0000313" key="2">
    <source>
        <dbReference type="EMBL" id="KAH0814717.1"/>
    </source>
</evidence>
<organism evidence="2 3">
    <name type="scientific">Tenebrio molitor</name>
    <name type="common">Yellow mealworm beetle</name>
    <dbReference type="NCBI Taxonomy" id="7067"/>
    <lineage>
        <taxon>Eukaryota</taxon>
        <taxon>Metazoa</taxon>
        <taxon>Ecdysozoa</taxon>
        <taxon>Arthropoda</taxon>
        <taxon>Hexapoda</taxon>
        <taxon>Insecta</taxon>
        <taxon>Pterygota</taxon>
        <taxon>Neoptera</taxon>
        <taxon>Endopterygota</taxon>
        <taxon>Coleoptera</taxon>
        <taxon>Polyphaga</taxon>
        <taxon>Cucujiformia</taxon>
        <taxon>Tenebrionidae</taxon>
        <taxon>Tenebrio</taxon>
    </lineage>
</organism>
<name>A0A8J6LBS6_TENMO</name>
<dbReference type="Proteomes" id="UP000719412">
    <property type="component" value="Unassembled WGS sequence"/>
</dbReference>
<dbReference type="AlphaFoldDB" id="A0A8J6LBS6"/>
<comment type="caution">
    <text evidence="2">The sequence shown here is derived from an EMBL/GenBank/DDBJ whole genome shotgun (WGS) entry which is preliminary data.</text>
</comment>
<feature type="region of interest" description="Disordered" evidence="1">
    <location>
        <begin position="1"/>
        <end position="31"/>
    </location>
</feature>